<proteinExistence type="predicted"/>
<feature type="compositionally biased region" description="Acidic residues" evidence="2">
    <location>
        <begin position="261"/>
        <end position="284"/>
    </location>
</feature>
<dbReference type="SUPFAM" id="SSF116846">
    <property type="entry name" value="MIT domain"/>
    <property type="match status" value="1"/>
</dbReference>
<feature type="coiled-coil region" evidence="1">
    <location>
        <begin position="66"/>
        <end position="93"/>
    </location>
</feature>
<feature type="compositionally biased region" description="Basic residues" evidence="2">
    <location>
        <begin position="240"/>
        <end position="255"/>
    </location>
</feature>
<dbReference type="RefSeq" id="XP_064682630.1">
    <property type="nucleotide sequence ID" value="XM_064830128.1"/>
</dbReference>
<feature type="domain" description="MIT" evidence="3">
    <location>
        <begin position="43"/>
        <end position="106"/>
    </location>
</feature>
<dbReference type="EMBL" id="JASEJX010000014">
    <property type="protein sequence ID" value="KAK4515964.1"/>
    <property type="molecule type" value="Genomic_DNA"/>
</dbReference>
<feature type="compositionally biased region" description="Polar residues" evidence="2">
    <location>
        <begin position="1"/>
        <end position="18"/>
    </location>
</feature>
<dbReference type="InterPro" id="IPR007330">
    <property type="entry name" value="MIT_dom"/>
</dbReference>
<dbReference type="AlphaFoldDB" id="A0AAN7DG25"/>
<accession>A0AAN7DG25</accession>
<feature type="region of interest" description="Disordered" evidence="2">
    <location>
        <begin position="155"/>
        <end position="174"/>
    </location>
</feature>
<dbReference type="InterPro" id="IPR036181">
    <property type="entry name" value="MIT_dom_sf"/>
</dbReference>
<evidence type="ECO:0000259" key="3">
    <source>
        <dbReference type="Pfam" id="PF04212"/>
    </source>
</evidence>
<feature type="region of interest" description="Disordered" evidence="2">
    <location>
        <begin position="619"/>
        <end position="647"/>
    </location>
</feature>
<sequence length="762" mass="85440">MSFETTSNLLTLNNDPFPTTTTATTTTNTTTTSDAKHVSKLILRSALQKANAAVQCDSTNDVLGAINAYKEAISLLERVLSTVEKENDRQRLQSIHDSYSERIRLLSTITSKSETDMITKQQVEEQEQSPIEEAPFQPEKQETLWLAKKASIQSFSSRQSINTTSTATASRPSHAMMLRKMTSSSSIEGSIHEKSPPARNHWQDNTPSPSTRPVSQKEMPKFPVSPPIFQMQASKSTPTHPHHRNRSSRQHKQNNYRHEDADGDDDDEEEDNIDLDSDEFDLDKDEYSLLGPHEPMPARPSHRRNSNNDSNRSSISSVDSALSSQDSLVEQPAMNLPSLKKKDHGNTPIPKVRSVFRARTSSLPKAPIMQRSSSMSTVETISSPTEVEQHKQHHHQPREAISIDTTPPSHSQTYPAQMIVNRPIISRPSVGGLGSMRKKAANRLSMDGFTISRAKEKLSNSPSAGSNTYGNFLKDHIQPVAADDLEYIMDSSTAIQDDVLPQSNSSNEDLSLQNSKQSSSSHLKLLLALEKSMLEGAHITQRLYIPKSLWQQPNIRLSSMDIKVSACESLLTDIVRLENWSYLDDLISSTRLLDHFETSVDHLQMTLSKKLKRDSIIESSSNSGSSQLSHNGSIHHSSSRDSISMSRMDSGKKTQSFMSWGTKLTKSVERMNAFSLTKTEDQYKNYIEVLQKLFAKIHVLEHWLNHYHTEKQKSRQVQHDVLIAKLIKICTVINTVIGGFVVRDITVLLAKWLKRGGSWVNE</sequence>
<evidence type="ECO:0000256" key="1">
    <source>
        <dbReference type="SAM" id="Coils"/>
    </source>
</evidence>
<feature type="region of interest" description="Disordered" evidence="2">
    <location>
        <begin position="180"/>
        <end position="327"/>
    </location>
</feature>
<organism evidence="4 5">
    <name type="scientific">Mucor velutinosus</name>
    <dbReference type="NCBI Taxonomy" id="708070"/>
    <lineage>
        <taxon>Eukaryota</taxon>
        <taxon>Fungi</taxon>
        <taxon>Fungi incertae sedis</taxon>
        <taxon>Mucoromycota</taxon>
        <taxon>Mucoromycotina</taxon>
        <taxon>Mucoromycetes</taxon>
        <taxon>Mucorales</taxon>
        <taxon>Mucorineae</taxon>
        <taxon>Mucoraceae</taxon>
        <taxon>Mucor</taxon>
    </lineage>
</organism>
<protein>
    <recommendedName>
        <fullName evidence="3">MIT domain-containing protein</fullName>
    </recommendedName>
</protein>
<feature type="compositionally biased region" description="Polar residues" evidence="2">
    <location>
        <begin position="203"/>
        <end position="214"/>
    </location>
</feature>
<feature type="region of interest" description="Disordered" evidence="2">
    <location>
        <begin position="390"/>
        <end position="411"/>
    </location>
</feature>
<comment type="caution">
    <text evidence="4">The sequence shown here is derived from an EMBL/GenBank/DDBJ whole genome shotgun (WGS) entry which is preliminary data.</text>
</comment>
<feature type="compositionally biased region" description="Low complexity" evidence="2">
    <location>
        <begin position="19"/>
        <end position="31"/>
    </location>
</feature>
<dbReference type="PANTHER" id="PTHR37327:SF1">
    <property type="entry name" value="MICROTUBULE INTERACTING AND TRANSPORT DOMAIN-CONTAINING PROTEIN"/>
    <property type="match status" value="1"/>
</dbReference>
<name>A0AAN7DG25_9FUNG</name>
<feature type="compositionally biased region" description="Polar residues" evidence="2">
    <location>
        <begin position="155"/>
        <end position="171"/>
    </location>
</feature>
<evidence type="ECO:0000313" key="4">
    <source>
        <dbReference type="EMBL" id="KAK4515964.1"/>
    </source>
</evidence>
<gene>
    <name evidence="4" type="ORF">ATC70_010924</name>
</gene>
<feature type="region of interest" description="Disordered" evidence="2">
    <location>
        <begin position="1"/>
        <end position="31"/>
    </location>
</feature>
<dbReference type="PANTHER" id="PTHR37327">
    <property type="entry name" value="CHROMOSOME 1, WHOLE GENOME SHOTGUN SEQUENCE"/>
    <property type="match status" value="1"/>
</dbReference>
<feature type="compositionally biased region" description="Low complexity" evidence="2">
    <location>
        <begin position="307"/>
        <end position="327"/>
    </location>
</feature>
<keyword evidence="1" id="KW-0175">Coiled coil</keyword>
<evidence type="ECO:0000256" key="2">
    <source>
        <dbReference type="SAM" id="MobiDB-lite"/>
    </source>
</evidence>
<reference evidence="4 5" key="1">
    <citation type="submission" date="2022-11" db="EMBL/GenBank/DDBJ databases">
        <title>Mucor velutinosus strain NIH1002 WGS.</title>
        <authorList>
            <person name="Subramanian P."/>
            <person name="Mullikin J.C."/>
            <person name="Segre J.A."/>
            <person name="Zelazny A.M."/>
        </authorList>
    </citation>
    <scope>NUCLEOTIDE SEQUENCE [LARGE SCALE GENOMIC DNA]</scope>
    <source>
        <strain evidence="4 5">NIH1002</strain>
    </source>
</reference>
<keyword evidence="5" id="KW-1185">Reference proteome</keyword>
<evidence type="ECO:0000313" key="5">
    <source>
        <dbReference type="Proteomes" id="UP001304243"/>
    </source>
</evidence>
<dbReference type="Proteomes" id="UP001304243">
    <property type="component" value="Unassembled WGS sequence"/>
</dbReference>
<dbReference type="GeneID" id="89954610"/>
<dbReference type="Gene3D" id="1.20.58.80">
    <property type="entry name" value="Phosphotransferase system, lactose/cellobiose-type IIA subunit"/>
    <property type="match status" value="1"/>
</dbReference>
<dbReference type="Pfam" id="PF04212">
    <property type="entry name" value="MIT"/>
    <property type="match status" value="1"/>
</dbReference>